<feature type="region of interest" description="Disordered" evidence="1">
    <location>
        <begin position="8"/>
        <end position="28"/>
    </location>
</feature>
<dbReference type="EMBL" id="VMNX01000004">
    <property type="protein sequence ID" value="MPY47643.1"/>
    <property type="molecule type" value="Genomic_DNA"/>
</dbReference>
<accession>A0A5N8WJK1</accession>
<organism evidence="2 3">
    <name type="scientific">Streptomyces acidicola</name>
    <dbReference type="NCBI Taxonomy" id="2596892"/>
    <lineage>
        <taxon>Bacteria</taxon>
        <taxon>Bacillati</taxon>
        <taxon>Actinomycetota</taxon>
        <taxon>Actinomycetes</taxon>
        <taxon>Kitasatosporales</taxon>
        <taxon>Streptomycetaceae</taxon>
        <taxon>Streptomyces</taxon>
    </lineage>
</organism>
<protein>
    <submittedName>
        <fullName evidence="2">Uncharacterized protein</fullName>
    </submittedName>
</protein>
<dbReference type="AlphaFoldDB" id="A0A5N8WJK1"/>
<dbReference type="RefSeq" id="WP_322619765.1">
    <property type="nucleotide sequence ID" value="NZ_VMNX01000004.1"/>
</dbReference>
<gene>
    <name evidence="2" type="ORF">FPZ41_03155</name>
</gene>
<evidence type="ECO:0000313" key="2">
    <source>
        <dbReference type="EMBL" id="MPY47643.1"/>
    </source>
</evidence>
<evidence type="ECO:0000313" key="3">
    <source>
        <dbReference type="Proteomes" id="UP000373149"/>
    </source>
</evidence>
<proteinExistence type="predicted"/>
<reference evidence="2 3" key="1">
    <citation type="submission" date="2019-09" db="EMBL/GenBank/DDBJ databases">
        <authorList>
            <person name="Duangmal K."/>
            <person name="Teo W.F.A."/>
            <person name="Lipun K."/>
        </authorList>
    </citation>
    <scope>NUCLEOTIDE SEQUENCE [LARGE SCALE GENOMIC DNA]</scope>
    <source>
        <strain evidence="2 3">K1PN6</strain>
    </source>
</reference>
<name>A0A5N8WJK1_9ACTN</name>
<dbReference type="Proteomes" id="UP000373149">
    <property type="component" value="Unassembled WGS sequence"/>
</dbReference>
<keyword evidence="3" id="KW-1185">Reference proteome</keyword>
<sequence>MVDVLRLAPRAQPVETWPPPPPRPGWHYEHAEQGEAEEYGPPAERDVAALRTQAARQIAHWTAAVEGLARPDNFAAPAAWESLEHRLGLALRTELQRAVDRLRPRARSLAMALAAARTADQVQDVRRAVVALRHEVQQVETVADFYGDAVNSRTGQRLTALLGACDLLAVRSMEPVLVPLGQPVPRVLTYVDKGMGASILRAGVRLWDPAAISPVAAVKITRHNLLRPTALIHETGHQVAFQLGWNGELARTLHAAAAAAGTAVADDWAGWAQEIAADAFAFAHTGYAALAALHDVIAGPPRNVTTILPGDPHPPAYLRVLLGTAMCRDWYGAGPWDDMELAWLRSYPLDEVPRHRRDVLERSVPVLAPLARACLRRAATAFRGRALASFMDPGRVSPRELDALAGRAGPALHTSDYWADAEPLRILALSCLRMAQEGPGSDRTRTEFENWMTALGRRG</sequence>
<evidence type="ECO:0000256" key="1">
    <source>
        <dbReference type="SAM" id="MobiDB-lite"/>
    </source>
</evidence>
<comment type="caution">
    <text evidence="2">The sequence shown here is derived from an EMBL/GenBank/DDBJ whole genome shotgun (WGS) entry which is preliminary data.</text>
</comment>